<dbReference type="NCBIfam" id="TIGR03330">
    <property type="entry name" value="SAM_DCase_Bsu"/>
    <property type="match status" value="1"/>
</dbReference>
<dbReference type="AlphaFoldDB" id="A0A9D7DVY5"/>
<keyword evidence="6 10" id="KW-0865">Zymogen</keyword>
<feature type="active site" description="Schiff-base intermediate with substrate; via pyruvic acid" evidence="10">
    <location>
        <position position="97"/>
    </location>
</feature>
<gene>
    <name evidence="12" type="primary">speD</name>
    <name evidence="10" type="synonym">speH</name>
    <name evidence="12" type="ORF">IPH26_02165</name>
</gene>
<reference evidence="12" key="1">
    <citation type="submission" date="2020-10" db="EMBL/GenBank/DDBJ databases">
        <title>Connecting structure to function with the recovery of over 1000 high-quality activated sludge metagenome-assembled genomes encoding full-length rRNA genes using long-read sequencing.</title>
        <authorList>
            <person name="Singleton C.M."/>
            <person name="Petriglieri F."/>
            <person name="Kristensen J.M."/>
            <person name="Kirkegaard R.H."/>
            <person name="Michaelsen T.Y."/>
            <person name="Andersen M.H."/>
            <person name="Karst S.M."/>
            <person name="Dueholm M.S."/>
            <person name="Nielsen P.H."/>
            <person name="Albertsen M."/>
        </authorList>
    </citation>
    <scope>NUCLEOTIDE SEQUENCE</scope>
    <source>
        <strain evidence="12">Bjer_18-Q3-R1-45_BAT3C.347</strain>
    </source>
</reference>
<keyword evidence="7 10" id="KW-0456">Lyase</keyword>
<evidence type="ECO:0000256" key="10">
    <source>
        <dbReference type="HAMAP-Rule" id="MF_00464"/>
    </source>
</evidence>
<keyword evidence="1 10" id="KW-0949">S-adenosyl-L-methionine</keyword>
<keyword evidence="2 10" id="KW-0210">Decarboxylase</keyword>
<evidence type="ECO:0000256" key="8">
    <source>
        <dbReference type="ARBA" id="ARBA00023270"/>
    </source>
</evidence>
<sequence length="184" mass="19307">MGRGRQSGRRGWCLALDVGIGKLEFGGAQVSTAHVANGAHLLADLHGVARRLLCDAAALEALLIRAAAAAGAQVLFAHFHGFGDGGGVTGVLLLAESHISIHTWPEHSFAAVDIFMCGGALPERALQVIEHGLAAARCVHRSVPRGIADPSHKASQPRLPATDTSSPRCDRAPRSRRVRAVREA</sequence>
<organism evidence="12 13">
    <name type="scientific">Candidatus Methylophosphatis roskildensis</name>
    <dbReference type="NCBI Taxonomy" id="2899263"/>
    <lineage>
        <taxon>Bacteria</taxon>
        <taxon>Pseudomonadati</taxon>
        <taxon>Pseudomonadota</taxon>
        <taxon>Betaproteobacteria</taxon>
        <taxon>Nitrosomonadales</taxon>
        <taxon>Sterolibacteriaceae</taxon>
        <taxon>Candidatus Methylophosphatis</taxon>
    </lineage>
</organism>
<keyword evidence="3 10" id="KW-0068">Autocatalytic cleavage</keyword>
<comment type="cofactor">
    <cofactor evidence="10">
        <name>pyruvate</name>
        <dbReference type="ChEBI" id="CHEBI:15361"/>
    </cofactor>
    <text evidence="10">Binds 1 pyruvoyl group covalently per subunit.</text>
</comment>
<proteinExistence type="inferred from homology"/>
<comment type="catalytic activity">
    <reaction evidence="10">
        <text>S-adenosyl-L-methionine + H(+) = S-adenosyl 3-(methylsulfanyl)propylamine + CO2</text>
        <dbReference type="Rhea" id="RHEA:15981"/>
        <dbReference type="ChEBI" id="CHEBI:15378"/>
        <dbReference type="ChEBI" id="CHEBI:16526"/>
        <dbReference type="ChEBI" id="CHEBI:57443"/>
        <dbReference type="ChEBI" id="CHEBI:59789"/>
        <dbReference type="EC" id="4.1.1.50"/>
    </reaction>
</comment>
<dbReference type="InterPro" id="IPR016067">
    <property type="entry name" value="S-AdoMet_deCO2ase_core"/>
</dbReference>
<comment type="caution">
    <text evidence="12">The sequence shown here is derived from an EMBL/GenBank/DDBJ whole genome shotgun (WGS) entry which is preliminary data.</text>
</comment>
<dbReference type="PANTHER" id="PTHR33866">
    <property type="entry name" value="S-ADENOSYLMETHIONINE DECARBOXYLASE PROENZYME"/>
    <property type="match status" value="1"/>
</dbReference>
<dbReference type="Gene3D" id="3.30.160.750">
    <property type="match status" value="1"/>
</dbReference>
<protein>
    <recommendedName>
        <fullName evidence="10">S-adenosylmethionine decarboxylase proenzyme</fullName>
        <shortName evidence="10">AdoMetDC</shortName>
        <shortName evidence="10">SAMDC</shortName>
        <ecNumber evidence="10">4.1.1.50</ecNumber>
    </recommendedName>
    <component>
        <recommendedName>
            <fullName evidence="10">S-adenosylmethionine decarboxylase beta chain</fullName>
        </recommendedName>
    </component>
    <component>
        <recommendedName>
            <fullName evidence="10">S-adenosylmethionine decarboxylase alpha chain</fullName>
        </recommendedName>
    </component>
</protein>
<feature type="region of interest" description="Disordered" evidence="11">
    <location>
        <begin position="147"/>
        <end position="184"/>
    </location>
</feature>
<comment type="subunit">
    <text evidence="10">Heterotetramer of two alpha and two beta chains arranged as a dimer of alpha/beta heterodimers.</text>
</comment>
<dbReference type="Proteomes" id="UP000807785">
    <property type="component" value="Unassembled WGS sequence"/>
</dbReference>
<evidence type="ECO:0000313" key="13">
    <source>
        <dbReference type="Proteomes" id="UP000807785"/>
    </source>
</evidence>
<evidence type="ECO:0000256" key="9">
    <source>
        <dbReference type="ARBA" id="ARBA00023317"/>
    </source>
</evidence>
<dbReference type="Gene3D" id="3.30.360.110">
    <property type="entry name" value="S-adenosylmethionine decarboxylase domain"/>
    <property type="match status" value="1"/>
</dbReference>
<feature type="active site" description="Proton donor; for catalytic activity" evidence="10">
    <location>
        <position position="117"/>
    </location>
</feature>
<dbReference type="PANTHER" id="PTHR33866:SF2">
    <property type="entry name" value="S-ADENOSYLMETHIONINE DECARBOXYLASE PROENZYME"/>
    <property type="match status" value="1"/>
</dbReference>
<feature type="active site" description="Proton acceptor; for processing activity" evidence="10">
    <location>
        <position position="102"/>
    </location>
</feature>
<dbReference type="InterPro" id="IPR042286">
    <property type="entry name" value="AdoMetDC_C"/>
</dbReference>
<feature type="chain" id="PRO_5039768233" description="S-adenosylmethionine decarboxylase beta chain" evidence="10">
    <location>
        <begin position="1"/>
        <end position="96"/>
    </location>
</feature>
<dbReference type="InterPro" id="IPR003826">
    <property type="entry name" value="AdoMetDC_fam_prok"/>
</dbReference>
<comment type="PTM">
    <text evidence="10">Is synthesized initially as an inactive proenzyme. Formation of the active enzyme involves a self-maturation process in which the active site pyruvoyl group is generated from an internal serine residue via an autocatalytic post-translational modification. Two non-identical subunits are generated from the proenzyme in this reaction, and the pyruvate is formed at the N-terminus of the alpha chain, which is derived from the carboxyl end of the proenzyme. The post-translation cleavage follows an unusual pathway, termed non-hydrolytic serinolysis, in which the side chain hydroxyl group of the serine supplies its oxygen atom to form the C-terminus of the beta chain, while the remainder of the serine residue undergoes an oxidative deamination to produce ammonia and the pyruvoyl group blocking the N-terminus of the alpha chain.</text>
</comment>
<evidence type="ECO:0000256" key="4">
    <source>
        <dbReference type="ARBA" id="ARBA00023066"/>
    </source>
</evidence>
<keyword evidence="5 10" id="KW-0620">Polyamine biosynthesis</keyword>
<feature type="modified residue" description="Pyruvic acid (Ser); by autocatalysis" evidence="10">
    <location>
        <position position="97"/>
    </location>
</feature>
<evidence type="ECO:0000256" key="11">
    <source>
        <dbReference type="SAM" id="MobiDB-lite"/>
    </source>
</evidence>
<evidence type="ECO:0000256" key="7">
    <source>
        <dbReference type="ARBA" id="ARBA00023239"/>
    </source>
</evidence>
<evidence type="ECO:0000256" key="6">
    <source>
        <dbReference type="ARBA" id="ARBA00023145"/>
    </source>
</evidence>
<dbReference type="HAMAP" id="MF_00464">
    <property type="entry name" value="AdoMetDC_1"/>
    <property type="match status" value="1"/>
</dbReference>
<dbReference type="EC" id="4.1.1.50" evidence="10"/>
<dbReference type="EMBL" id="JADJEV010000001">
    <property type="protein sequence ID" value="MBK6971803.1"/>
    <property type="molecule type" value="Genomic_DNA"/>
</dbReference>
<dbReference type="InterPro" id="IPR017716">
    <property type="entry name" value="S-AdoMet_deCOase_pro-enz"/>
</dbReference>
<comment type="similarity">
    <text evidence="10">Belongs to the prokaryotic AdoMetDC family. Type 1 subfamily.</text>
</comment>
<dbReference type="GO" id="GO:0008295">
    <property type="term" value="P:spermidine biosynthetic process"/>
    <property type="evidence" value="ECO:0007669"/>
    <property type="project" value="UniProtKB-UniRule"/>
</dbReference>
<accession>A0A9D7DVY5</accession>
<dbReference type="GO" id="GO:0004014">
    <property type="term" value="F:adenosylmethionine decarboxylase activity"/>
    <property type="evidence" value="ECO:0007669"/>
    <property type="project" value="UniProtKB-UniRule"/>
</dbReference>
<keyword evidence="8 10" id="KW-0704">Schiff base</keyword>
<evidence type="ECO:0000256" key="2">
    <source>
        <dbReference type="ARBA" id="ARBA00022793"/>
    </source>
</evidence>
<evidence type="ECO:0000256" key="1">
    <source>
        <dbReference type="ARBA" id="ARBA00022691"/>
    </source>
</evidence>
<dbReference type="GO" id="GO:0005829">
    <property type="term" value="C:cytosol"/>
    <property type="evidence" value="ECO:0007669"/>
    <property type="project" value="TreeGrafter"/>
</dbReference>
<keyword evidence="9 10" id="KW-0670">Pyruvate</keyword>
<evidence type="ECO:0000256" key="5">
    <source>
        <dbReference type="ARBA" id="ARBA00023115"/>
    </source>
</evidence>
<keyword evidence="4 10" id="KW-0745">Spermidine biosynthesis</keyword>
<feature type="site" description="Cleavage (non-hydrolytic); by autolysis" evidence="10">
    <location>
        <begin position="96"/>
        <end position="97"/>
    </location>
</feature>
<dbReference type="SUPFAM" id="SSF56276">
    <property type="entry name" value="S-adenosylmethionine decarboxylase"/>
    <property type="match status" value="1"/>
</dbReference>
<evidence type="ECO:0000313" key="12">
    <source>
        <dbReference type="EMBL" id="MBK6971803.1"/>
    </source>
</evidence>
<comment type="pathway">
    <text evidence="10">Amine and polyamine biosynthesis; S-adenosylmethioninamine biosynthesis; S-adenosylmethioninamine from S-adenosyl-L-methionine: step 1/1.</text>
</comment>
<feature type="chain" id="PRO_5039768234" description="S-adenosylmethionine decarboxylase alpha chain" evidence="10">
    <location>
        <begin position="97"/>
        <end position="184"/>
    </location>
</feature>
<comment type="function">
    <text evidence="10">Catalyzes the decarboxylation of S-adenosylmethionine to S-adenosylmethioninamine (dcAdoMet), the propylamine donor required for the synthesis of the polyamines spermine and spermidine from the diamine putrescine.</text>
</comment>
<feature type="compositionally biased region" description="Basic residues" evidence="11">
    <location>
        <begin position="174"/>
        <end position="184"/>
    </location>
</feature>
<name>A0A9D7DVY5_9PROT</name>
<dbReference type="Pfam" id="PF02675">
    <property type="entry name" value="AdoMet_dc"/>
    <property type="match status" value="1"/>
</dbReference>
<dbReference type="InterPro" id="IPR042284">
    <property type="entry name" value="AdoMetDC_N"/>
</dbReference>
<evidence type="ECO:0000256" key="3">
    <source>
        <dbReference type="ARBA" id="ARBA00022813"/>
    </source>
</evidence>